<accession>A0ABP8HIR2</accession>
<name>A0ABP8HIR2_9ACTN</name>
<feature type="compositionally biased region" description="Basic and acidic residues" evidence="1">
    <location>
        <begin position="36"/>
        <end position="50"/>
    </location>
</feature>
<evidence type="ECO:0000256" key="1">
    <source>
        <dbReference type="SAM" id="MobiDB-lite"/>
    </source>
</evidence>
<dbReference type="EMBL" id="BAABET010000017">
    <property type="protein sequence ID" value="GAA4339767.1"/>
    <property type="molecule type" value="Genomic_DNA"/>
</dbReference>
<keyword evidence="3" id="KW-1185">Reference proteome</keyword>
<proteinExistence type="predicted"/>
<organism evidence="2 3">
    <name type="scientific">Streptomyces venetus</name>
    <dbReference type="NCBI Taxonomy" id="1701086"/>
    <lineage>
        <taxon>Bacteria</taxon>
        <taxon>Bacillati</taxon>
        <taxon>Actinomycetota</taxon>
        <taxon>Actinomycetes</taxon>
        <taxon>Kitasatosporales</taxon>
        <taxon>Streptomycetaceae</taxon>
        <taxon>Streptomyces</taxon>
    </lineage>
</organism>
<evidence type="ECO:0000313" key="2">
    <source>
        <dbReference type="EMBL" id="GAA4339767.1"/>
    </source>
</evidence>
<comment type="caution">
    <text evidence="2">The sequence shown here is derived from an EMBL/GenBank/DDBJ whole genome shotgun (WGS) entry which is preliminary data.</text>
</comment>
<protein>
    <submittedName>
        <fullName evidence="2">Uncharacterized protein</fullName>
    </submittedName>
</protein>
<dbReference type="Proteomes" id="UP001501115">
    <property type="component" value="Unassembled WGS sequence"/>
</dbReference>
<reference evidence="3" key="1">
    <citation type="journal article" date="2019" name="Int. J. Syst. Evol. Microbiol.">
        <title>The Global Catalogue of Microorganisms (GCM) 10K type strain sequencing project: providing services to taxonomists for standard genome sequencing and annotation.</title>
        <authorList>
            <consortium name="The Broad Institute Genomics Platform"/>
            <consortium name="The Broad Institute Genome Sequencing Center for Infectious Disease"/>
            <person name="Wu L."/>
            <person name="Ma J."/>
        </authorList>
    </citation>
    <scope>NUCLEOTIDE SEQUENCE [LARGE SCALE GENOMIC DNA]</scope>
    <source>
        <strain evidence="3">JCM 31290</strain>
    </source>
</reference>
<sequence>MHLHGRPPSPPLLNHHRAAGSVAYQRDEGGSALPFRQERGGARKSREQTQRHPQPGLRKDRSQQARPVLYESVHITESNGQPKALPPIAKIFWIGVWPRDRTDHIRASGPLPTA</sequence>
<gene>
    <name evidence="2" type="ORF">GCM10023086_75000</name>
</gene>
<feature type="region of interest" description="Disordered" evidence="1">
    <location>
        <begin position="1"/>
        <end position="65"/>
    </location>
</feature>
<evidence type="ECO:0000313" key="3">
    <source>
        <dbReference type="Proteomes" id="UP001501115"/>
    </source>
</evidence>